<evidence type="ECO:0000313" key="4">
    <source>
        <dbReference type="EMBL" id="WZN46162.1"/>
    </source>
</evidence>
<dbReference type="EMBL" id="CP150096">
    <property type="protein sequence ID" value="WZN46162.1"/>
    <property type="molecule type" value="Genomic_DNA"/>
</dbReference>
<dbReference type="NCBIfam" id="TIGR00976">
    <property type="entry name" value="CocE_NonD"/>
    <property type="match status" value="1"/>
</dbReference>
<sequence length="629" mass="70504">MLKQILAFFVAMLAFSASRAQQESEPSWLHENYTKTEVQIPMRDGTRLFTVVYAPKNAPGQHPILIERTPYSCAPYGEGLFPKMRASFAHYLRKGYIIVKQDVRGRWMSEGKFVDVRPYNPAPKKNETDESTDTYDTIDWLVKNVKGNNGNVGVSGISYPGFYSTMAALSHHPALKAVSPQAPVTDWFLGDDFHHNGAFMLSDAFAFYSGFGKPRPYPTTEGPTGYPYPTKDNYKFFLEAGTLPQIAQLMGDSIAFWKDLYGHPDLDAWWKARNVRPHLQKLRPAMLVVGGTFDAEDCFGAWATYKAIEKQNPGISNRIVMGPWYHGQWSTNDGTFLGNVKFGANTAEWYQENIEHPFFDHYLLGSPEKAIPEATVFFTGENQWLHFDQWPAAGITEKAMYLQPGGGLSFSKPASGKESSRYTSDPSKPVPYVPEIHHTRTISYMTDDQRFAARRPDVLVFQTGVLTEDMTLAGPVVAELLASISTTDADFVVKVIDVFPDDFSYGGPDAPTAHGRYVSATYPMGGYQMLVRGEVMRGKFRESFEKPVPFVPGKVTPVKFTLPDVAHTFQKGHRLMIQVQSSWFPLVDRNPQTFTDIYKAGPEAFVPSDIQIWHSAANASRILLPVLSK</sequence>
<dbReference type="Pfam" id="PF08530">
    <property type="entry name" value="PepX_C"/>
    <property type="match status" value="1"/>
</dbReference>
<feature type="chain" id="PRO_5047000243" evidence="2">
    <location>
        <begin position="20"/>
        <end position="629"/>
    </location>
</feature>
<dbReference type="InterPro" id="IPR050585">
    <property type="entry name" value="Xaa-Pro_dipeptidyl-ppase/CocE"/>
</dbReference>
<organism evidence="4 5">
    <name type="scientific">Chitinophaga caseinilytica</name>
    <dbReference type="NCBI Taxonomy" id="2267521"/>
    <lineage>
        <taxon>Bacteria</taxon>
        <taxon>Pseudomonadati</taxon>
        <taxon>Bacteroidota</taxon>
        <taxon>Chitinophagia</taxon>
        <taxon>Chitinophagales</taxon>
        <taxon>Chitinophagaceae</taxon>
        <taxon>Chitinophaga</taxon>
    </lineage>
</organism>
<dbReference type="PANTHER" id="PTHR43056">
    <property type="entry name" value="PEPTIDASE S9 PROLYL OLIGOPEPTIDASE"/>
    <property type="match status" value="1"/>
</dbReference>
<protein>
    <submittedName>
        <fullName evidence="4">CocE/NonD family hydrolase</fullName>
    </submittedName>
</protein>
<dbReference type="InterPro" id="IPR000383">
    <property type="entry name" value="Xaa-Pro-like_dom"/>
</dbReference>
<reference evidence="4 5" key="1">
    <citation type="submission" date="2024-03" db="EMBL/GenBank/DDBJ databases">
        <title>Chitinophaga caseinilytica sp. nov., a casein hydrolysing bacterium isolated from forest soil.</title>
        <authorList>
            <person name="Lee D.S."/>
            <person name="Han D.M."/>
            <person name="Baek J.H."/>
            <person name="Choi D.G."/>
            <person name="Jeon J.H."/>
            <person name="Jeon C.O."/>
        </authorList>
    </citation>
    <scope>NUCLEOTIDE SEQUENCE [LARGE SCALE GENOMIC DNA]</scope>
    <source>
        <strain evidence="4 5">KACC 19118</strain>
    </source>
</reference>
<dbReference type="Gene3D" id="2.60.120.260">
    <property type="entry name" value="Galactose-binding domain-like"/>
    <property type="match status" value="1"/>
</dbReference>
<dbReference type="Proteomes" id="UP001449657">
    <property type="component" value="Chromosome"/>
</dbReference>
<evidence type="ECO:0000259" key="3">
    <source>
        <dbReference type="SMART" id="SM00939"/>
    </source>
</evidence>
<dbReference type="Gene3D" id="1.10.3020.10">
    <property type="entry name" value="alpha-amino acid ester hydrolase ( Helical cap domain)"/>
    <property type="match status" value="1"/>
</dbReference>
<gene>
    <name evidence="4" type="ORF">WJU22_25025</name>
</gene>
<dbReference type="RefSeq" id="WP_341840903.1">
    <property type="nucleotide sequence ID" value="NZ_CP149792.1"/>
</dbReference>
<keyword evidence="2" id="KW-0732">Signal</keyword>
<dbReference type="SUPFAM" id="SSF49785">
    <property type="entry name" value="Galactose-binding domain-like"/>
    <property type="match status" value="1"/>
</dbReference>
<dbReference type="Pfam" id="PF02129">
    <property type="entry name" value="Peptidase_S15"/>
    <property type="match status" value="1"/>
</dbReference>
<keyword evidence="5" id="KW-1185">Reference proteome</keyword>
<dbReference type="InterPro" id="IPR029058">
    <property type="entry name" value="AB_hydrolase_fold"/>
</dbReference>
<dbReference type="InterPro" id="IPR005674">
    <property type="entry name" value="CocE/Ser_esterase"/>
</dbReference>
<proteinExistence type="predicted"/>
<feature type="domain" description="Xaa-Pro dipeptidyl-peptidase C-terminal" evidence="3">
    <location>
        <begin position="356"/>
        <end position="623"/>
    </location>
</feature>
<evidence type="ECO:0000256" key="1">
    <source>
        <dbReference type="ARBA" id="ARBA00022801"/>
    </source>
</evidence>
<dbReference type="GO" id="GO:0016787">
    <property type="term" value="F:hydrolase activity"/>
    <property type="evidence" value="ECO:0007669"/>
    <property type="project" value="UniProtKB-KW"/>
</dbReference>
<dbReference type="InterPro" id="IPR013736">
    <property type="entry name" value="Xaa-Pro_dipept_C"/>
</dbReference>
<dbReference type="SMART" id="SM00939">
    <property type="entry name" value="PepX_C"/>
    <property type="match status" value="1"/>
</dbReference>
<dbReference type="SUPFAM" id="SSF53474">
    <property type="entry name" value="alpha/beta-Hydrolases"/>
    <property type="match status" value="1"/>
</dbReference>
<evidence type="ECO:0000313" key="5">
    <source>
        <dbReference type="Proteomes" id="UP001449657"/>
    </source>
</evidence>
<feature type="signal peptide" evidence="2">
    <location>
        <begin position="1"/>
        <end position="19"/>
    </location>
</feature>
<dbReference type="InterPro" id="IPR008979">
    <property type="entry name" value="Galactose-bd-like_sf"/>
</dbReference>
<dbReference type="PANTHER" id="PTHR43056:SF10">
    <property type="entry name" value="COCE_NOND FAMILY, PUTATIVE (AFU_ORTHOLOGUE AFUA_7G00600)-RELATED"/>
    <property type="match status" value="1"/>
</dbReference>
<evidence type="ECO:0000256" key="2">
    <source>
        <dbReference type="SAM" id="SignalP"/>
    </source>
</evidence>
<keyword evidence="1 4" id="KW-0378">Hydrolase</keyword>
<name>A0ABZ2Z497_9BACT</name>
<accession>A0ABZ2Z497</accession>
<dbReference type="Gene3D" id="3.40.50.1820">
    <property type="entry name" value="alpha/beta hydrolase"/>
    <property type="match status" value="1"/>
</dbReference>